<evidence type="ECO:0000313" key="3">
    <source>
        <dbReference type="Proteomes" id="UP000248795"/>
    </source>
</evidence>
<comment type="caution">
    <text evidence="2">The sequence shown here is derived from an EMBL/GenBank/DDBJ whole genome shotgun (WGS) entry which is preliminary data.</text>
</comment>
<dbReference type="Pfam" id="PF11306">
    <property type="entry name" value="DUF3108"/>
    <property type="match status" value="1"/>
</dbReference>
<feature type="signal peptide" evidence="1">
    <location>
        <begin position="1"/>
        <end position="23"/>
    </location>
</feature>
<reference evidence="3" key="1">
    <citation type="submission" date="2018-06" db="EMBL/GenBank/DDBJ databases">
        <title>Aestuariibacter litoralis strain KCTC 52945T.</title>
        <authorList>
            <person name="Li X."/>
            <person name="Salam N."/>
            <person name="Li J.-L."/>
            <person name="Chen Y.-M."/>
            <person name="Yang Z.-W."/>
            <person name="Zhang L.-Y."/>
            <person name="Han M.-X."/>
            <person name="Xiao M."/>
            <person name="Li W.-J."/>
        </authorList>
    </citation>
    <scope>NUCLEOTIDE SEQUENCE [LARGE SCALE GENOMIC DNA]</scope>
    <source>
        <strain evidence="3">KCTC 52945</strain>
    </source>
</reference>
<gene>
    <name evidence="2" type="ORF">DK847_13840</name>
</gene>
<dbReference type="AlphaFoldDB" id="A0A2W2ARL3"/>
<accession>A0A2W2ARL3</accession>
<dbReference type="EMBL" id="QKVK01000006">
    <property type="protein sequence ID" value="PZF76272.1"/>
    <property type="molecule type" value="Genomic_DNA"/>
</dbReference>
<evidence type="ECO:0008006" key="4">
    <source>
        <dbReference type="Google" id="ProtNLM"/>
    </source>
</evidence>
<proteinExistence type="predicted"/>
<dbReference type="RefSeq" id="WP_111199109.1">
    <property type="nucleotide sequence ID" value="NZ_QKVK01000006.1"/>
</dbReference>
<name>A0A2W2ARL3_9HYPH</name>
<organism evidence="2 3">
    <name type="scientific">Aestuariivirga litoralis</name>
    <dbReference type="NCBI Taxonomy" id="2650924"/>
    <lineage>
        <taxon>Bacteria</taxon>
        <taxon>Pseudomonadati</taxon>
        <taxon>Pseudomonadota</taxon>
        <taxon>Alphaproteobacteria</taxon>
        <taxon>Hyphomicrobiales</taxon>
        <taxon>Aestuariivirgaceae</taxon>
        <taxon>Aestuariivirga</taxon>
    </lineage>
</organism>
<keyword evidence="1" id="KW-0732">Signal</keyword>
<dbReference type="InterPro" id="IPR021457">
    <property type="entry name" value="DUF3108"/>
</dbReference>
<protein>
    <recommendedName>
        <fullName evidence="4">DUF3108 domain-containing protein</fullName>
    </recommendedName>
</protein>
<evidence type="ECO:0000256" key="1">
    <source>
        <dbReference type="SAM" id="SignalP"/>
    </source>
</evidence>
<dbReference type="Proteomes" id="UP000248795">
    <property type="component" value="Unassembled WGS sequence"/>
</dbReference>
<feature type="chain" id="PRO_5016132171" description="DUF3108 domain-containing protein" evidence="1">
    <location>
        <begin position="24"/>
        <end position="260"/>
    </location>
</feature>
<evidence type="ECO:0000313" key="2">
    <source>
        <dbReference type="EMBL" id="PZF76272.1"/>
    </source>
</evidence>
<sequence>MRKATTSFLALGFALLAARAAAAASLSVSYNVDVGPLTVTVVKLSLDVTDEEAHAKARIKAAGMSRAFSEFGATAEARTRIAGGQPEPVSYRVTRDQSDMRKVTTLTWDGGTVTYDPPIKSAERKAKLDAALAGGVIDPVTAVLRMGTVGESPCPSTHEVFDGREVYELALTDKGMGMATGDSAWKGDVQHCSVRWTPIAGRAKDKGVPGDSYDVDFAPVADLENGRKLWLPVDMSGKIKGLGFRGYVTKVSTRDGAAAE</sequence>
<keyword evidence="3" id="KW-1185">Reference proteome</keyword>